<evidence type="ECO:0000313" key="1">
    <source>
        <dbReference type="Proteomes" id="UP000887576"/>
    </source>
</evidence>
<dbReference type="WBParaSite" id="JU765_v2.g17669.t1">
    <property type="protein sequence ID" value="JU765_v2.g17669.t1"/>
    <property type="gene ID" value="JU765_v2.g17669"/>
</dbReference>
<reference evidence="2" key="1">
    <citation type="submission" date="2022-11" db="UniProtKB">
        <authorList>
            <consortium name="WormBaseParasite"/>
        </authorList>
    </citation>
    <scope>IDENTIFICATION</scope>
</reference>
<dbReference type="Proteomes" id="UP000887576">
    <property type="component" value="Unplaced"/>
</dbReference>
<name>A0AC34QMK5_9BILA</name>
<evidence type="ECO:0000313" key="2">
    <source>
        <dbReference type="WBParaSite" id="JU765_v2.g17669.t1"/>
    </source>
</evidence>
<accession>A0AC34QMK5</accession>
<organism evidence="1 2">
    <name type="scientific">Panagrolaimus sp. JU765</name>
    <dbReference type="NCBI Taxonomy" id="591449"/>
    <lineage>
        <taxon>Eukaryota</taxon>
        <taxon>Metazoa</taxon>
        <taxon>Ecdysozoa</taxon>
        <taxon>Nematoda</taxon>
        <taxon>Chromadorea</taxon>
        <taxon>Rhabditida</taxon>
        <taxon>Tylenchina</taxon>
        <taxon>Panagrolaimomorpha</taxon>
        <taxon>Panagrolaimoidea</taxon>
        <taxon>Panagrolaimidae</taxon>
        <taxon>Panagrolaimus</taxon>
    </lineage>
</organism>
<proteinExistence type="predicted"/>
<protein>
    <submittedName>
        <fullName evidence="2">Carboxylic ester hydrolase</fullName>
    </submittedName>
</protein>
<sequence length="532" mass="59746">MKNPADPVILKMSEGELEGFSFTTKNGTKTQVFLGVPFAHANRFEKPKAYPRWTGIRQAKDFPLGCVPVNANYGSQVSEDCLYLNIIRPEKQSRGKGYPVLVFIHGGGFVGGDASKYGFKSFAEHFVSHGILVISVQYRIGFLGFLSTGDKILPGNLGLWDLAFAIRLIKEQVQSFGGNPDEITLFGHSAGSAAVHALSISPVTQGLFKRAIQSSASLFSEWAFNKQVVQNSFALIEALGCDRKMSSEEILEKLSAKTITEMSDAALKVAKSLKPTLREFMFNPRFDGEFFPEPIDELTKKAPKLPVLFGLTEIEWANIVNLPQGDFNTIGLTSEARSDFSSEQFTNYINKIVLENSKEPEIEKLKDALVDFFVTGNAQKNLRNVVDLVSDLMFVLPVIQQILLRNQVEQKSYLFYEKHVHEQYGIVPGAPHSNELLYLFDNERGSFDFNEKDRQFQSHLCQGFVNFVKSGKPSSDGKEWSDTGNGTRHVVLNPSPVVEPEFEEKRMKFWLEKLPSMVERETLKKTRLPFLQ</sequence>